<evidence type="ECO:0000313" key="2">
    <source>
        <dbReference type="EMBL" id="GGA41067.1"/>
    </source>
</evidence>
<gene>
    <name evidence="2" type="ORF">GCM10010981_32830</name>
</gene>
<dbReference type="EMBL" id="BMJA01000002">
    <property type="protein sequence ID" value="GGA41067.1"/>
    <property type="molecule type" value="Genomic_DNA"/>
</dbReference>
<keyword evidence="3" id="KW-1185">Reference proteome</keyword>
<name>A0ABQ1GCK5_9GAMM</name>
<evidence type="ECO:0000313" key="3">
    <source>
        <dbReference type="Proteomes" id="UP000620046"/>
    </source>
</evidence>
<accession>A0ABQ1GCK5</accession>
<dbReference type="RefSeq" id="WP_188795546.1">
    <property type="nucleotide sequence ID" value="NZ_BMJA01000002.1"/>
</dbReference>
<protein>
    <recommendedName>
        <fullName evidence="4">Cytidine and deoxycytidylate deaminase zinc-binding region</fullName>
    </recommendedName>
</protein>
<feature type="region of interest" description="Disordered" evidence="1">
    <location>
        <begin position="1"/>
        <end position="35"/>
    </location>
</feature>
<dbReference type="Proteomes" id="UP000620046">
    <property type="component" value="Unassembled WGS sequence"/>
</dbReference>
<organism evidence="2 3">
    <name type="scientific">Dyella nitratireducens</name>
    <dbReference type="NCBI Taxonomy" id="1849580"/>
    <lineage>
        <taxon>Bacteria</taxon>
        <taxon>Pseudomonadati</taxon>
        <taxon>Pseudomonadota</taxon>
        <taxon>Gammaproteobacteria</taxon>
        <taxon>Lysobacterales</taxon>
        <taxon>Rhodanobacteraceae</taxon>
        <taxon>Dyella</taxon>
    </lineage>
</organism>
<reference evidence="3" key="1">
    <citation type="journal article" date="2019" name="Int. J. Syst. Evol. Microbiol.">
        <title>The Global Catalogue of Microorganisms (GCM) 10K type strain sequencing project: providing services to taxonomists for standard genome sequencing and annotation.</title>
        <authorList>
            <consortium name="The Broad Institute Genomics Platform"/>
            <consortium name="The Broad Institute Genome Sequencing Center for Infectious Disease"/>
            <person name="Wu L."/>
            <person name="Ma J."/>
        </authorList>
    </citation>
    <scope>NUCLEOTIDE SEQUENCE [LARGE SCALE GENOMIC DNA]</scope>
    <source>
        <strain evidence="3">CGMCC 1.15439</strain>
    </source>
</reference>
<evidence type="ECO:0000256" key="1">
    <source>
        <dbReference type="SAM" id="MobiDB-lite"/>
    </source>
</evidence>
<feature type="compositionally biased region" description="Basic residues" evidence="1">
    <location>
        <begin position="16"/>
        <end position="31"/>
    </location>
</feature>
<comment type="caution">
    <text evidence="2">The sequence shown here is derived from an EMBL/GenBank/DDBJ whole genome shotgun (WGS) entry which is preliminary data.</text>
</comment>
<proteinExistence type="predicted"/>
<evidence type="ECO:0008006" key="4">
    <source>
        <dbReference type="Google" id="ProtNLM"/>
    </source>
</evidence>
<sequence>MPKSKRTAAKNATQAAKKKATAVKKTIQKPKRSQDCQARLRINGSNYDGSTGRGNGHAEMDALHNFIMENPGNRGTIKGSIAYCADLLLHDATPKSVSCPSRPCCKKCSKVLKDLGFVLAAGTRWSSTPMGSTEWGASLNVRALLALCDVDYDAVKALA</sequence>